<keyword evidence="2" id="KW-0813">Transport</keyword>
<dbReference type="Pfam" id="PF01554">
    <property type="entry name" value="MatE"/>
    <property type="match status" value="2"/>
</dbReference>
<evidence type="ECO:0000313" key="8">
    <source>
        <dbReference type="EMBL" id="MTD60828.1"/>
    </source>
</evidence>
<gene>
    <name evidence="8" type="ORF">GKZ57_05980</name>
</gene>
<keyword evidence="3" id="KW-1003">Cell membrane</keyword>
<organism evidence="8 9">
    <name type="scientific">Blautia luti DSM 14534 = JCM 17040</name>
    <dbReference type="NCBI Taxonomy" id="649762"/>
    <lineage>
        <taxon>Bacteria</taxon>
        <taxon>Bacillati</taxon>
        <taxon>Bacillota</taxon>
        <taxon>Clostridia</taxon>
        <taxon>Lachnospirales</taxon>
        <taxon>Lachnospiraceae</taxon>
        <taxon>Blautia</taxon>
    </lineage>
</organism>
<dbReference type="PIRSF" id="PIRSF006603">
    <property type="entry name" value="DinF"/>
    <property type="match status" value="1"/>
</dbReference>
<name>A0A844GJP0_9FIRM</name>
<dbReference type="CDD" id="cd13140">
    <property type="entry name" value="MATE_like_1"/>
    <property type="match status" value="1"/>
</dbReference>
<feature type="transmembrane region" description="Helical" evidence="7">
    <location>
        <begin position="170"/>
        <end position="193"/>
    </location>
</feature>
<protein>
    <submittedName>
        <fullName evidence="8">MATE family efflux transporter</fullName>
    </submittedName>
</protein>
<reference evidence="8 9" key="1">
    <citation type="submission" date="2019-11" db="EMBL/GenBank/DDBJ databases">
        <title>Draft genome sequence of Blautia luti DSM 14534T, isolated from human stool.</title>
        <authorList>
            <person name="Ortiz R."/>
            <person name="Melis-Arcos F."/>
            <person name="Covarrubias P."/>
            <person name="Cardenas J.P."/>
            <person name="Perez-Donoso J."/>
            <person name="Almonacid D."/>
        </authorList>
    </citation>
    <scope>NUCLEOTIDE SEQUENCE [LARGE SCALE GENOMIC DNA]</scope>
    <source>
        <strain evidence="8 9">DSM 14534</strain>
    </source>
</reference>
<dbReference type="PANTHER" id="PTHR43549">
    <property type="entry name" value="MULTIDRUG RESISTANCE PROTEIN YPNP-RELATED"/>
    <property type="match status" value="1"/>
</dbReference>
<evidence type="ECO:0000313" key="9">
    <source>
        <dbReference type="Proteomes" id="UP000437824"/>
    </source>
</evidence>
<evidence type="ECO:0000256" key="1">
    <source>
        <dbReference type="ARBA" id="ARBA00004651"/>
    </source>
</evidence>
<feature type="transmembrane region" description="Helical" evidence="7">
    <location>
        <begin position="199"/>
        <end position="218"/>
    </location>
</feature>
<dbReference type="GO" id="GO:0042910">
    <property type="term" value="F:xenobiotic transmembrane transporter activity"/>
    <property type="evidence" value="ECO:0007669"/>
    <property type="project" value="InterPro"/>
</dbReference>
<evidence type="ECO:0000256" key="5">
    <source>
        <dbReference type="ARBA" id="ARBA00022989"/>
    </source>
</evidence>
<dbReference type="GO" id="GO:0005886">
    <property type="term" value="C:plasma membrane"/>
    <property type="evidence" value="ECO:0007669"/>
    <property type="project" value="UniProtKB-SubCell"/>
</dbReference>
<accession>A0A844GJP0</accession>
<dbReference type="InterPro" id="IPR002528">
    <property type="entry name" value="MATE_fam"/>
</dbReference>
<feature type="transmembrane region" description="Helical" evidence="7">
    <location>
        <begin position="137"/>
        <end position="158"/>
    </location>
</feature>
<feature type="transmembrane region" description="Helical" evidence="7">
    <location>
        <begin position="360"/>
        <end position="383"/>
    </location>
</feature>
<evidence type="ECO:0000256" key="6">
    <source>
        <dbReference type="ARBA" id="ARBA00023136"/>
    </source>
</evidence>
<evidence type="ECO:0000256" key="4">
    <source>
        <dbReference type="ARBA" id="ARBA00022692"/>
    </source>
</evidence>
<dbReference type="GO" id="GO:0015297">
    <property type="term" value="F:antiporter activity"/>
    <property type="evidence" value="ECO:0007669"/>
    <property type="project" value="InterPro"/>
</dbReference>
<feature type="transmembrane region" description="Helical" evidence="7">
    <location>
        <begin position="423"/>
        <end position="443"/>
    </location>
</feature>
<proteinExistence type="predicted"/>
<comment type="subcellular location">
    <subcellularLocation>
        <location evidence="1">Cell membrane</location>
        <topology evidence="1">Multi-pass membrane protein</topology>
    </subcellularLocation>
</comment>
<keyword evidence="6 7" id="KW-0472">Membrane</keyword>
<dbReference type="NCBIfam" id="TIGR00797">
    <property type="entry name" value="matE"/>
    <property type="match status" value="1"/>
</dbReference>
<dbReference type="AlphaFoldDB" id="A0A844GJP0"/>
<comment type="caution">
    <text evidence="8">The sequence shown here is derived from an EMBL/GenBank/DDBJ whole genome shotgun (WGS) entry which is preliminary data.</text>
</comment>
<dbReference type="InterPro" id="IPR048279">
    <property type="entry name" value="MdtK-like"/>
</dbReference>
<evidence type="ECO:0000256" key="2">
    <source>
        <dbReference type="ARBA" id="ARBA00022448"/>
    </source>
</evidence>
<dbReference type="EMBL" id="WMBC01000003">
    <property type="protein sequence ID" value="MTD60828.1"/>
    <property type="molecule type" value="Genomic_DNA"/>
</dbReference>
<dbReference type="RefSeq" id="WP_154780016.1">
    <property type="nucleotide sequence ID" value="NZ_WMBC01000003.1"/>
</dbReference>
<dbReference type="PANTHER" id="PTHR43549:SF3">
    <property type="entry name" value="MULTIDRUG RESISTANCE PROTEIN YPNP-RELATED"/>
    <property type="match status" value="1"/>
</dbReference>
<evidence type="ECO:0000256" key="7">
    <source>
        <dbReference type="SAM" id="Phobius"/>
    </source>
</evidence>
<feature type="transmembrane region" description="Helical" evidence="7">
    <location>
        <begin position="326"/>
        <end position="354"/>
    </location>
</feature>
<keyword evidence="4 7" id="KW-0812">Transmembrane</keyword>
<dbReference type="InterPro" id="IPR052031">
    <property type="entry name" value="Membrane_Transporter-Flippase"/>
</dbReference>
<feature type="transmembrane region" description="Helical" evidence="7">
    <location>
        <begin position="94"/>
        <end position="117"/>
    </location>
</feature>
<evidence type="ECO:0000256" key="3">
    <source>
        <dbReference type="ARBA" id="ARBA00022475"/>
    </source>
</evidence>
<keyword evidence="5 7" id="KW-1133">Transmembrane helix</keyword>
<dbReference type="Proteomes" id="UP000437824">
    <property type="component" value="Unassembled WGS sequence"/>
</dbReference>
<sequence length="454" mass="49149">MNKSKNVDLTSGPILKNLAELALPIMISSMLGTAYNITDMAWIGLLGAKAVAGVGVGGMYVWLSQGIAALPRMGGQVNVAQSCGRKNYEQARSYAACSLQITVLFGLLFAAVCILFIRPLLGFFHLTDAETYSAARSYTLITCGLILFPFLNLTLTGLSTAQGDSRTPLLANFVGLAGNMLLDPLLILGIGPFPRLEVTGAAIATVSSQILVFLILVLRIRCSRLESNILQHLHLLSRFSKEYYEPIFRIGFPTAIQSSIYCMISMILTRMVSSYGAAAIAVQRVGGQIESVSWNTADGFASALNAFVAQNYGARKKDRIRKGYSLSFRILVIWGLLVTSAFVFLPGPIAGLFFHEKEALAIAVNYLIIIGFSETFMSVELMTIGALSGLGRTRLCSLISVILTGARIPLAMLLTWAGMGLNGIWWALTVSSVVKGIIFTLTFHHISRRLPENT</sequence>
<feature type="transmembrane region" description="Helical" evidence="7">
    <location>
        <begin position="43"/>
        <end position="63"/>
    </location>
</feature>
<feature type="transmembrane region" description="Helical" evidence="7">
    <location>
        <begin position="395"/>
        <end position="417"/>
    </location>
</feature>